<evidence type="ECO:0000313" key="3">
    <source>
        <dbReference type="Proteomes" id="UP000278627"/>
    </source>
</evidence>
<dbReference type="WBParaSite" id="BPAG_0000176401-mRNA-1">
    <property type="protein sequence ID" value="BPAG_0000176401-mRNA-1"/>
    <property type="gene ID" value="BPAG_0000176401"/>
</dbReference>
<reference evidence="4" key="1">
    <citation type="submission" date="2017-02" db="UniProtKB">
        <authorList>
            <consortium name="WormBaseParasite"/>
        </authorList>
    </citation>
    <scope>IDENTIFICATION</scope>
</reference>
<name>A0A0N4T0V0_BRUPA</name>
<evidence type="ECO:0000256" key="1">
    <source>
        <dbReference type="SAM" id="MobiDB-lite"/>
    </source>
</evidence>
<gene>
    <name evidence="2" type="ORF">BPAG_LOCUS1745</name>
</gene>
<sequence>MRNNLLLDRSTAWVYVGCMDVNFEDFCEIIIVNCKLNSKVLQIKLDITSRLSWPQQAIFCSKPSLNELLKNSVEILVNGFLIRPILLRKVKVTDLWRLKLKFMGYEFTVITDLKICDYITLVKCFISILDEWAWTLYELKDNVVTINENQCEHLRQLDLCIKDAGPVKHECEHSEILAASNTVSDLLIHRKNSGSFLKSYYLLTYACSQEGQEILREHRECLMQERIGEMTLSAGTYLSERFLEHPDDQVCQEVNNKLHEYISAMKGICHSESAQVIMCKSLRNMFKGLHADKLHSCDFDCNIPQLDEIAEPGLATVVHHEGSLSGTTGEDNLIPEAVNEHAATATDGGAPESHSLNSSSSPSTCLIHSISLLLTSIVFS</sequence>
<dbReference type="EMBL" id="UZAD01000163">
    <property type="protein sequence ID" value="VDN82931.1"/>
    <property type="molecule type" value="Genomic_DNA"/>
</dbReference>
<dbReference type="AlphaFoldDB" id="A0A0N4T0V0"/>
<protein>
    <submittedName>
        <fullName evidence="4">DUF19 domain-containing protein</fullName>
    </submittedName>
</protein>
<organism evidence="4">
    <name type="scientific">Brugia pahangi</name>
    <name type="common">Filarial nematode worm</name>
    <dbReference type="NCBI Taxonomy" id="6280"/>
    <lineage>
        <taxon>Eukaryota</taxon>
        <taxon>Metazoa</taxon>
        <taxon>Ecdysozoa</taxon>
        <taxon>Nematoda</taxon>
        <taxon>Chromadorea</taxon>
        <taxon>Rhabditida</taxon>
        <taxon>Spirurina</taxon>
        <taxon>Spiruromorpha</taxon>
        <taxon>Filarioidea</taxon>
        <taxon>Onchocercidae</taxon>
        <taxon>Brugia</taxon>
    </lineage>
</organism>
<accession>A0A0N4T0V0</accession>
<evidence type="ECO:0000313" key="4">
    <source>
        <dbReference type="WBParaSite" id="BPAG_0000176401-mRNA-1"/>
    </source>
</evidence>
<keyword evidence="3" id="KW-1185">Reference proteome</keyword>
<feature type="compositionally biased region" description="Low complexity" evidence="1">
    <location>
        <begin position="353"/>
        <end position="363"/>
    </location>
</feature>
<evidence type="ECO:0000313" key="2">
    <source>
        <dbReference type="EMBL" id="VDN82931.1"/>
    </source>
</evidence>
<dbReference type="Proteomes" id="UP000278627">
    <property type="component" value="Unassembled WGS sequence"/>
</dbReference>
<proteinExistence type="predicted"/>
<feature type="region of interest" description="Disordered" evidence="1">
    <location>
        <begin position="343"/>
        <end position="363"/>
    </location>
</feature>
<reference evidence="2 3" key="2">
    <citation type="submission" date="2018-11" db="EMBL/GenBank/DDBJ databases">
        <authorList>
            <consortium name="Pathogen Informatics"/>
        </authorList>
    </citation>
    <scope>NUCLEOTIDE SEQUENCE [LARGE SCALE GENOMIC DNA]</scope>
</reference>